<reference evidence="1 2" key="1">
    <citation type="submission" date="2019-04" db="EMBL/GenBank/DDBJ databases">
        <title>Fungal friends and foes A comparative genomics study of 23 Aspergillus species from section Flavi.</title>
        <authorList>
            <consortium name="DOE Joint Genome Institute"/>
            <person name="Kjaerbolling I."/>
            <person name="Vesth T.C."/>
            <person name="Frisvad J.C."/>
            <person name="Nybo J.L."/>
            <person name="Theobald S."/>
            <person name="Kildgaard S."/>
            <person name="Petersen T.I."/>
            <person name="Kuo A."/>
            <person name="Sato A."/>
            <person name="Lyhne E.K."/>
            <person name="Kogle M.E."/>
            <person name="Wiebenga A."/>
            <person name="Kun R.S."/>
            <person name="Lubbers R.J."/>
            <person name="Makela M.R."/>
            <person name="Barry K."/>
            <person name="Chovatia M."/>
            <person name="Clum A."/>
            <person name="Daum C."/>
            <person name="Haridas S."/>
            <person name="He G."/>
            <person name="LaButti K."/>
            <person name="Lipzen A."/>
            <person name="Mondo S."/>
            <person name="Pangilinan J."/>
            <person name="Riley R."/>
            <person name="Salamov A."/>
            <person name="Simmons B.A."/>
            <person name="Magnuson J.K."/>
            <person name="Henrissat B."/>
            <person name="Mortensen U.H."/>
            <person name="Larsen T.O."/>
            <person name="De vries R.P."/>
            <person name="Grigoriev I.V."/>
            <person name="Machida M."/>
            <person name="Baker S.E."/>
            <person name="Andersen M.R."/>
        </authorList>
    </citation>
    <scope>NUCLEOTIDE SEQUENCE [LARGE SCALE GENOMIC DNA]</scope>
    <source>
        <strain evidence="1 2">CBS 117618</strain>
    </source>
</reference>
<accession>A0A5N6D9I7</accession>
<dbReference type="VEuPathDB" id="FungiDB:BDV34DRAFT_229709"/>
<sequence>MVWDGATSIPTVSGSRIDKWLIVRQTGNVIGDLSKMEESSQAKITRDPRINAIEIDPEQDKLLVASQTQIDKFIDDFLGVSRLGKKATAAKEALQAYSTLLTDRNHDRVQWDLVLKSIVRLDEAAAGLKARETKLQHEGRTLENNDQLSQMAQMLEDIYSWNRAQTMRLISDYGHAIYLHTLDPPEANDAGGRTSDAALTFPAAMLRSLYLSRHRELFERHGKAGSDPARFENGKCIDLSPEYLQLLLTNGYLCVQRAAPGPNEALGEFDRVADVRFDCVRFWLPGIKLPPDAHTSGMPDPVKIALVHDGHSVYYHPCGEVLAFRHDEIQPSWSYRPLPTPHKGAEFEIMDDGVIIRDRSMYKGYAPPSPFATWTISIEGIKQNTALDLSDVRRGYFQFFGTNREFWQSLQRI</sequence>
<evidence type="ECO:0000313" key="1">
    <source>
        <dbReference type="EMBL" id="KAB8200993.1"/>
    </source>
</evidence>
<gene>
    <name evidence="1" type="ORF">BDV34DRAFT_229709</name>
</gene>
<proteinExistence type="predicted"/>
<dbReference type="AlphaFoldDB" id="A0A5N6D9I7"/>
<dbReference type="Proteomes" id="UP000326532">
    <property type="component" value="Unassembled WGS sequence"/>
</dbReference>
<organism evidence="1 2">
    <name type="scientific">Aspergillus parasiticus</name>
    <dbReference type="NCBI Taxonomy" id="5067"/>
    <lineage>
        <taxon>Eukaryota</taxon>
        <taxon>Fungi</taxon>
        <taxon>Dikarya</taxon>
        <taxon>Ascomycota</taxon>
        <taxon>Pezizomycotina</taxon>
        <taxon>Eurotiomycetes</taxon>
        <taxon>Eurotiomycetidae</taxon>
        <taxon>Eurotiales</taxon>
        <taxon>Aspergillaceae</taxon>
        <taxon>Aspergillus</taxon>
        <taxon>Aspergillus subgen. Circumdati</taxon>
    </lineage>
</organism>
<evidence type="ECO:0000313" key="2">
    <source>
        <dbReference type="Proteomes" id="UP000326532"/>
    </source>
</evidence>
<dbReference type="EMBL" id="ML735029">
    <property type="protein sequence ID" value="KAB8200993.1"/>
    <property type="molecule type" value="Genomic_DNA"/>
</dbReference>
<name>A0A5N6D9I7_ASPPA</name>
<protein>
    <submittedName>
        <fullName evidence="1">Uncharacterized protein</fullName>
    </submittedName>
</protein>
<keyword evidence="2" id="KW-1185">Reference proteome</keyword>